<reference evidence="1 2" key="1">
    <citation type="submission" date="2020-07" db="EMBL/GenBank/DDBJ databases">
        <title>Diversity of carbapenemase encoding genes among Pseudomonas putida group clinical isolates in a tertiary Brazilian hospital.</title>
        <authorList>
            <person name="Alberto-Lei F."/>
            <person name="Nodari C.S."/>
            <person name="Streling A.P."/>
            <person name="Paulino J.T."/>
            <person name="Bessa-Neto F.O."/>
            <person name="Cayo R."/>
            <person name="Gales A.C."/>
        </authorList>
    </citation>
    <scope>NUCLEOTIDE SEQUENCE [LARGE SCALE GENOMIC DNA]</scope>
    <source>
        <strain evidence="1 2">12815</strain>
    </source>
</reference>
<name>A0A7W2QBC4_9PSED</name>
<dbReference type="Proteomes" id="UP000545074">
    <property type="component" value="Unassembled WGS sequence"/>
</dbReference>
<proteinExistence type="predicted"/>
<dbReference type="EMBL" id="JACGCX010000026">
    <property type="protein sequence ID" value="MBA6100241.1"/>
    <property type="molecule type" value="Genomic_DNA"/>
</dbReference>
<dbReference type="RefSeq" id="WP_182390457.1">
    <property type="nucleotide sequence ID" value="NZ_JACGCX010000026.1"/>
</dbReference>
<dbReference type="AlphaFoldDB" id="A0A7W2QBC4"/>
<sequence length="212" mass="23829">MSKLSSPPSAPNLISVNCLVIDKSTGEIIGYGGEPSVLAGKTSYQQELSKCRSIDDFEDHISFIDRRKLPPHELHALRDAVDYAHGTWRRTGVDCRITLPQQRLLTQLRDLVLYHNVIYISQTALASKLSVSESNLIKKLRTLTDAKLLIVRTSRDGIRTGEMKIIINPRLIFRGSDEARERYMKWWYRPTCSLRTSEANTSGSTGAIARAA</sequence>
<gene>
    <name evidence="1" type="ORF">H4C80_24430</name>
</gene>
<comment type="caution">
    <text evidence="1">The sequence shown here is derived from an EMBL/GenBank/DDBJ whole genome shotgun (WGS) entry which is preliminary data.</text>
</comment>
<evidence type="ECO:0000313" key="2">
    <source>
        <dbReference type="Proteomes" id="UP000545074"/>
    </source>
</evidence>
<accession>A0A7W2QBC4</accession>
<organism evidence="1 2">
    <name type="scientific">Pseudomonas juntendi</name>
    <dbReference type="NCBI Taxonomy" id="2666183"/>
    <lineage>
        <taxon>Bacteria</taxon>
        <taxon>Pseudomonadati</taxon>
        <taxon>Pseudomonadota</taxon>
        <taxon>Gammaproteobacteria</taxon>
        <taxon>Pseudomonadales</taxon>
        <taxon>Pseudomonadaceae</taxon>
        <taxon>Pseudomonas</taxon>
    </lineage>
</organism>
<protein>
    <submittedName>
        <fullName evidence="1">Uncharacterized protein</fullName>
    </submittedName>
</protein>
<evidence type="ECO:0000313" key="1">
    <source>
        <dbReference type="EMBL" id="MBA6100241.1"/>
    </source>
</evidence>